<evidence type="ECO:0000313" key="2">
    <source>
        <dbReference type="EMBL" id="AXC50007.1"/>
    </source>
</evidence>
<sequence length="171" mass="18352">MSQSPAASARLNVARLNRRATLAVDYAPDAEARAVIAGELGLLSLPALRLEGKLMPDGDGWRLEGRMTADVVQPCVVSLAPVPAHLDEEVTRVWSPHVRQPEAGGETEMTSDEIEALGQWIDLGEVATESLSLALPLYPRAPGAGLEQPEAEAEAPRRPFANLDKLLKSKD</sequence>
<dbReference type="InterPro" id="IPR003772">
    <property type="entry name" value="YceD"/>
</dbReference>
<dbReference type="EMBL" id="CP030918">
    <property type="protein sequence ID" value="AXC50007.1"/>
    <property type="molecule type" value="Genomic_DNA"/>
</dbReference>
<protein>
    <submittedName>
        <fullName evidence="2">DUF177 domain-containing protein</fullName>
    </submittedName>
</protein>
<dbReference type="AlphaFoldDB" id="A0A344PKV2"/>
<accession>A0A344PKV2</accession>
<evidence type="ECO:0000313" key="3">
    <source>
        <dbReference type="Proteomes" id="UP000252023"/>
    </source>
</evidence>
<feature type="region of interest" description="Disordered" evidence="1">
    <location>
        <begin position="142"/>
        <end position="171"/>
    </location>
</feature>
<dbReference type="Proteomes" id="UP000252023">
    <property type="component" value="Chromosome"/>
</dbReference>
<reference evidence="3" key="1">
    <citation type="submission" date="2018-07" db="EMBL/GenBank/DDBJ databases">
        <title>Genome sequencing of Paracoccus sp. SC2-6.</title>
        <authorList>
            <person name="Heo J."/>
            <person name="Kim S.-J."/>
            <person name="Kwon S.-W."/>
        </authorList>
    </citation>
    <scope>NUCLEOTIDE SEQUENCE [LARGE SCALE GENOMIC DNA]</scope>
    <source>
        <strain evidence="3">SC2-6</strain>
    </source>
</reference>
<name>A0A344PKV2_9RHOB</name>
<organism evidence="2 3">
    <name type="scientific">Paracoccus suum</name>
    <dbReference type="NCBI Taxonomy" id="2259340"/>
    <lineage>
        <taxon>Bacteria</taxon>
        <taxon>Pseudomonadati</taxon>
        <taxon>Pseudomonadota</taxon>
        <taxon>Alphaproteobacteria</taxon>
        <taxon>Rhodobacterales</taxon>
        <taxon>Paracoccaceae</taxon>
        <taxon>Paracoccus</taxon>
    </lineage>
</organism>
<evidence type="ECO:0000256" key="1">
    <source>
        <dbReference type="SAM" id="MobiDB-lite"/>
    </source>
</evidence>
<dbReference type="Pfam" id="PF02620">
    <property type="entry name" value="YceD"/>
    <property type="match status" value="1"/>
</dbReference>
<gene>
    <name evidence="2" type="ORF">DRW48_10165</name>
</gene>
<proteinExistence type="predicted"/>
<dbReference type="RefSeq" id="WP_114076326.1">
    <property type="nucleotide sequence ID" value="NZ_CP030918.1"/>
</dbReference>
<dbReference type="OrthoDB" id="8443793at2"/>
<keyword evidence="3" id="KW-1185">Reference proteome</keyword>
<dbReference type="KEGG" id="pars:DRW48_10165"/>